<name>A0ABD2BHP9_VESSQ</name>
<gene>
    <name evidence="1" type="ORF">V1478_004344</name>
</gene>
<protein>
    <submittedName>
        <fullName evidence="1">Uncharacterized protein</fullName>
    </submittedName>
</protein>
<reference evidence="1 2" key="1">
    <citation type="journal article" date="2024" name="Ann. Entomol. Soc. Am.">
        <title>Genomic analyses of the southern and eastern yellowjacket wasps (Hymenoptera: Vespidae) reveal evolutionary signatures of social life.</title>
        <authorList>
            <person name="Catto M.A."/>
            <person name="Caine P.B."/>
            <person name="Orr S.E."/>
            <person name="Hunt B.G."/>
            <person name="Goodisman M.A.D."/>
        </authorList>
    </citation>
    <scope>NUCLEOTIDE SEQUENCE [LARGE SCALE GENOMIC DNA]</scope>
    <source>
        <strain evidence="1">233</strain>
        <tissue evidence="1">Head and thorax</tissue>
    </source>
</reference>
<comment type="caution">
    <text evidence="1">The sequence shown here is derived from an EMBL/GenBank/DDBJ whole genome shotgun (WGS) entry which is preliminary data.</text>
</comment>
<evidence type="ECO:0000313" key="1">
    <source>
        <dbReference type="EMBL" id="KAL2732160.1"/>
    </source>
</evidence>
<dbReference type="Proteomes" id="UP001607302">
    <property type="component" value="Unassembled WGS sequence"/>
</dbReference>
<dbReference type="AlphaFoldDB" id="A0ABD2BHP9"/>
<evidence type="ECO:0000313" key="2">
    <source>
        <dbReference type="Proteomes" id="UP001607302"/>
    </source>
</evidence>
<sequence>MNTFVIHYGYSETYYHEKTVSGCNVGLTHSHAFIGERYPQVMLCTLAQSLLLMWARLSYINIYESSKVIIQYGEDHVLFCCSLYIATANKTIEICLSPSARSVCNFNDRRNVNYELSAKRCPIRLSYQCMSLYPSRVNKNWFRIREKWCVFQ</sequence>
<proteinExistence type="predicted"/>
<keyword evidence="2" id="KW-1185">Reference proteome</keyword>
<dbReference type="EMBL" id="JAUDFV010000094">
    <property type="protein sequence ID" value="KAL2732160.1"/>
    <property type="molecule type" value="Genomic_DNA"/>
</dbReference>
<organism evidence="1 2">
    <name type="scientific">Vespula squamosa</name>
    <name type="common">Southern yellow jacket</name>
    <name type="synonym">Wasp</name>
    <dbReference type="NCBI Taxonomy" id="30214"/>
    <lineage>
        <taxon>Eukaryota</taxon>
        <taxon>Metazoa</taxon>
        <taxon>Ecdysozoa</taxon>
        <taxon>Arthropoda</taxon>
        <taxon>Hexapoda</taxon>
        <taxon>Insecta</taxon>
        <taxon>Pterygota</taxon>
        <taxon>Neoptera</taxon>
        <taxon>Endopterygota</taxon>
        <taxon>Hymenoptera</taxon>
        <taxon>Apocrita</taxon>
        <taxon>Aculeata</taxon>
        <taxon>Vespoidea</taxon>
        <taxon>Vespidae</taxon>
        <taxon>Vespinae</taxon>
        <taxon>Vespula</taxon>
    </lineage>
</organism>
<accession>A0ABD2BHP9</accession>